<feature type="transmembrane region" description="Helical" evidence="2">
    <location>
        <begin position="158"/>
        <end position="179"/>
    </location>
</feature>
<keyword evidence="4" id="KW-1185">Reference proteome</keyword>
<keyword evidence="2" id="KW-1133">Transmembrane helix</keyword>
<evidence type="ECO:0000313" key="4">
    <source>
        <dbReference type="Proteomes" id="UP001497392"/>
    </source>
</evidence>
<evidence type="ECO:0000313" key="3">
    <source>
        <dbReference type="EMBL" id="CAL5221359.1"/>
    </source>
</evidence>
<evidence type="ECO:0000256" key="2">
    <source>
        <dbReference type="SAM" id="Phobius"/>
    </source>
</evidence>
<dbReference type="EMBL" id="CAXHTA020000005">
    <property type="protein sequence ID" value="CAL5221359.1"/>
    <property type="molecule type" value="Genomic_DNA"/>
</dbReference>
<comment type="caution">
    <text evidence="3">The sequence shown here is derived from an EMBL/GenBank/DDBJ whole genome shotgun (WGS) entry which is preliminary data.</text>
</comment>
<dbReference type="Proteomes" id="UP001497392">
    <property type="component" value="Unassembled WGS sequence"/>
</dbReference>
<name>A0ABP1FRG0_9CHLO</name>
<organism evidence="3 4">
    <name type="scientific">Coccomyxa viridis</name>
    <dbReference type="NCBI Taxonomy" id="1274662"/>
    <lineage>
        <taxon>Eukaryota</taxon>
        <taxon>Viridiplantae</taxon>
        <taxon>Chlorophyta</taxon>
        <taxon>core chlorophytes</taxon>
        <taxon>Trebouxiophyceae</taxon>
        <taxon>Trebouxiophyceae incertae sedis</taxon>
        <taxon>Coccomyxaceae</taxon>
        <taxon>Coccomyxa</taxon>
    </lineage>
</organism>
<feature type="region of interest" description="Disordered" evidence="1">
    <location>
        <begin position="352"/>
        <end position="405"/>
    </location>
</feature>
<feature type="compositionally biased region" description="Polar residues" evidence="1">
    <location>
        <begin position="387"/>
        <end position="405"/>
    </location>
</feature>
<gene>
    <name evidence="3" type="primary">g3537</name>
    <name evidence="3" type="ORF">VP750_LOCUS3018</name>
</gene>
<feature type="region of interest" description="Disordered" evidence="1">
    <location>
        <begin position="254"/>
        <end position="337"/>
    </location>
</feature>
<feature type="transmembrane region" description="Helical" evidence="2">
    <location>
        <begin position="127"/>
        <end position="146"/>
    </location>
</feature>
<feature type="compositionally biased region" description="Basic residues" evidence="1">
    <location>
        <begin position="368"/>
        <end position="385"/>
    </location>
</feature>
<feature type="compositionally biased region" description="Basic and acidic residues" evidence="1">
    <location>
        <begin position="301"/>
        <end position="313"/>
    </location>
</feature>
<protein>
    <submittedName>
        <fullName evidence="3">G3537 protein</fullName>
    </submittedName>
</protein>
<evidence type="ECO:0000256" key="1">
    <source>
        <dbReference type="SAM" id="MobiDB-lite"/>
    </source>
</evidence>
<keyword evidence="2" id="KW-0812">Transmembrane</keyword>
<feature type="transmembrane region" description="Helical" evidence="2">
    <location>
        <begin position="33"/>
        <end position="51"/>
    </location>
</feature>
<reference evidence="3 4" key="1">
    <citation type="submission" date="2024-06" db="EMBL/GenBank/DDBJ databases">
        <authorList>
            <person name="Kraege A."/>
            <person name="Thomma B."/>
        </authorList>
    </citation>
    <scope>NUCLEOTIDE SEQUENCE [LARGE SCALE GENOMIC DNA]</scope>
</reference>
<feature type="compositionally biased region" description="Polar residues" evidence="1">
    <location>
        <begin position="275"/>
        <end position="290"/>
    </location>
</feature>
<accession>A0ABP1FRG0</accession>
<keyword evidence="2" id="KW-0472">Membrane</keyword>
<proteinExistence type="predicted"/>
<sequence length="405" mass="44143">MAQVIARAGHLQYLKRILHPNAELRTHQVLDGVRLLGLAMVLDVLVFGGGFKLEVSLLLGQAARLGNITGSDLYKMLPRSLGPELFFESLFFPKRATMMNGPLFNTLRAVGVEEWLGRPKTLPWRVLVPYDYLHAMVCVALGLYVFRKKPDHRFYHLSATALLLWTGFGAAGTLFFAVLSTSLEGYASAGCPFPVPSWIQQDWLIPIKQEAMRHLQMLERYFREASEALEESVRERVREHESRTNSAEEIAAAAGAVGGQYPEDRPQSRSKTADGGSNRTKPRQAASSPPVQAEKQPASRMPDEPPTPHRDEAACPQQLPARAELPAQAACKQSQGQALGVKGVGTPLEQAELAGSHAAQQTAEARKQKAARRKAAKTKGAKLHTKPSASNEGQSTPDSSSQGAA</sequence>